<evidence type="ECO:0000313" key="3">
    <source>
        <dbReference type="Proteomes" id="UP001458880"/>
    </source>
</evidence>
<gene>
    <name evidence="2" type="ORF">QE152_g25971</name>
</gene>
<feature type="region of interest" description="Disordered" evidence="1">
    <location>
        <begin position="1"/>
        <end position="21"/>
    </location>
</feature>
<evidence type="ECO:0000256" key="1">
    <source>
        <dbReference type="SAM" id="MobiDB-lite"/>
    </source>
</evidence>
<sequence>MKITVPAKEEEEDSRETVGERSKKLNLMYQRSDTTSMIRHSDAIEKDDNEVREKIEVFKSQKGTLWTTSLCKFNNREFAKPFDFRRPAKQFDDDNFDPQMLHLEQACNCFKKTKPKKL</sequence>
<dbReference type="Proteomes" id="UP001458880">
    <property type="component" value="Unassembled WGS sequence"/>
</dbReference>
<dbReference type="AlphaFoldDB" id="A0AAW1K083"/>
<evidence type="ECO:0000313" key="2">
    <source>
        <dbReference type="EMBL" id="KAK9710553.1"/>
    </source>
</evidence>
<dbReference type="EMBL" id="JASPKY010000291">
    <property type="protein sequence ID" value="KAK9710553.1"/>
    <property type="molecule type" value="Genomic_DNA"/>
</dbReference>
<accession>A0AAW1K083</accession>
<protein>
    <submittedName>
        <fullName evidence="2">Uncharacterized protein</fullName>
    </submittedName>
</protein>
<proteinExistence type="predicted"/>
<comment type="caution">
    <text evidence="2">The sequence shown here is derived from an EMBL/GenBank/DDBJ whole genome shotgun (WGS) entry which is preliminary data.</text>
</comment>
<organism evidence="2 3">
    <name type="scientific">Popillia japonica</name>
    <name type="common">Japanese beetle</name>
    <dbReference type="NCBI Taxonomy" id="7064"/>
    <lineage>
        <taxon>Eukaryota</taxon>
        <taxon>Metazoa</taxon>
        <taxon>Ecdysozoa</taxon>
        <taxon>Arthropoda</taxon>
        <taxon>Hexapoda</taxon>
        <taxon>Insecta</taxon>
        <taxon>Pterygota</taxon>
        <taxon>Neoptera</taxon>
        <taxon>Endopterygota</taxon>
        <taxon>Coleoptera</taxon>
        <taxon>Polyphaga</taxon>
        <taxon>Scarabaeiformia</taxon>
        <taxon>Scarabaeidae</taxon>
        <taxon>Rutelinae</taxon>
        <taxon>Popillia</taxon>
    </lineage>
</organism>
<name>A0AAW1K083_POPJA</name>
<reference evidence="2 3" key="1">
    <citation type="journal article" date="2024" name="BMC Genomics">
        <title>De novo assembly and annotation of Popillia japonica's genome with initial clues to its potential as an invasive pest.</title>
        <authorList>
            <person name="Cucini C."/>
            <person name="Boschi S."/>
            <person name="Funari R."/>
            <person name="Cardaioli E."/>
            <person name="Iannotti N."/>
            <person name="Marturano G."/>
            <person name="Paoli F."/>
            <person name="Bruttini M."/>
            <person name="Carapelli A."/>
            <person name="Frati F."/>
            <person name="Nardi F."/>
        </authorList>
    </citation>
    <scope>NUCLEOTIDE SEQUENCE [LARGE SCALE GENOMIC DNA]</scope>
    <source>
        <strain evidence="2">DMR45628</strain>
    </source>
</reference>
<keyword evidence="3" id="KW-1185">Reference proteome</keyword>